<name>A0A0E9PNP9_ANGAN</name>
<organism evidence="1">
    <name type="scientific">Anguilla anguilla</name>
    <name type="common">European freshwater eel</name>
    <name type="synonym">Muraena anguilla</name>
    <dbReference type="NCBI Taxonomy" id="7936"/>
    <lineage>
        <taxon>Eukaryota</taxon>
        <taxon>Metazoa</taxon>
        <taxon>Chordata</taxon>
        <taxon>Craniata</taxon>
        <taxon>Vertebrata</taxon>
        <taxon>Euteleostomi</taxon>
        <taxon>Actinopterygii</taxon>
        <taxon>Neopterygii</taxon>
        <taxon>Teleostei</taxon>
        <taxon>Anguilliformes</taxon>
        <taxon>Anguillidae</taxon>
        <taxon>Anguilla</taxon>
    </lineage>
</organism>
<sequence>MICNTKFYYLYCLNLSIQELNKYY</sequence>
<proteinExistence type="predicted"/>
<dbReference type="EMBL" id="GBXM01102670">
    <property type="protein sequence ID" value="JAH05907.1"/>
    <property type="molecule type" value="Transcribed_RNA"/>
</dbReference>
<protein>
    <submittedName>
        <fullName evidence="1">Uncharacterized protein</fullName>
    </submittedName>
</protein>
<evidence type="ECO:0000313" key="1">
    <source>
        <dbReference type="EMBL" id="JAH05907.1"/>
    </source>
</evidence>
<dbReference type="AlphaFoldDB" id="A0A0E9PNP9"/>
<accession>A0A0E9PNP9</accession>
<reference evidence="1" key="1">
    <citation type="submission" date="2014-11" db="EMBL/GenBank/DDBJ databases">
        <authorList>
            <person name="Amaro Gonzalez C."/>
        </authorList>
    </citation>
    <scope>NUCLEOTIDE SEQUENCE</scope>
</reference>
<reference evidence="1" key="2">
    <citation type="journal article" date="2015" name="Fish Shellfish Immunol.">
        <title>Early steps in the European eel (Anguilla anguilla)-Vibrio vulnificus interaction in the gills: Role of the RtxA13 toxin.</title>
        <authorList>
            <person name="Callol A."/>
            <person name="Pajuelo D."/>
            <person name="Ebbesson L."/>
            <person name="Teles M."/>
            <person name="MacKenzie S."/>
            <person name="Amaro C."/>
        </authorList>
    </citation>
    <scope>NUCLEOTIDE SEQUENCE</scope>
</reference>